<proteinExistence type="predicted"/>
<dbReference type="EMBL" id="GBXM01059543">
    <property type="protein sequence ID" value="JAH49034.1"/>
    <property type="molecule type" value="Transcribed_RNA"/>
</dbReference>
<evidence type="ECO:0000313" key="2">
    <source>
        <dbReference type="EMBL" id="JAH49034.1"/>
    </source>
</evidence>
<dbReference type="AlphaFoldDB" id="A0A0E9T5V6"/>
<reference evidence="2" key="2">
    <citation type="journal article" date="2015" name="Fish Shellfish Immunol.">
        <title>Early steps in the European eel (Anguilla anguilla)-Vibrio vulnificus interaction in the gills: Role of the RtxA13 toxin.</title>
        <authorList>
            <person name="Callol A."/>
            <person name="Pajuelo D."/>
            <person name="Ebbesson L."/>
            <person name="Teles M."/>
            <person name="MacKenzie S."/>
            <person name="Amaro C."/>
        </authorList>
    </citation>
    <scope>NUCLEOTIDE SEQUENCE</scope>
</reference>
<feature type="region of interest" description="Disordered" evidence="1">
    <location>
        <begin position="1"/>
        <end position="20"/>
    </location>
</feature>
<reference evidence="2" key="1">
    <citation type="submission" date="2014-11" db="EMBL/GenBank/DDBJ databases">
        <authorList>
            <person name="Amaro Gonzalez C."/>
        </authorList>
    </citation>
    <scope>NUCLEOTIDE SEQUENCE</scope>
</reference>
<protein>
    <submittedName>
        <fullName evidence="2">Uncharacterized protein</fullName>
    </submittedName>
</protein>
<sequence>MDLVNPNRGKVSPRYSMATS</sequence>
<name>A0A0E9T5V6_ANGAN</name>
<evidence type="ECO:0000256" key="1">
    <source>
        <dbReference type="SAM" id="MobiDB-lite"/>
    </source>
</evidence>
<organism evidence="2">
    <name type="scientific">Anguilla anguilla</name>
    <name type="common">European freshwater eel</name>
    <name type="synonym">Muraena anguilla</name>
    <dbReference type="NCBI Taxonomy" id="7936"/>
    <lineage>
        <taxon>Eukaryota</taxon>
        <taxon>Metazoa</taxon>
        <taxon>Chordata</taxon>
        <taxon>Craniata</taxon>
        <taxon>Vertebrata</taxon>
        <taxon>Euteleostomi</taxon>
        <taxon>Actinopterygii</taxon>
        <taxon>Neopterygii</taxon>
        <taxon>Teleostei</taxon>
        <taxon>Anguilliformes</taxon>
        <taxon>Anguillidae</taxon>
        <taxon>Anguilla</taxon>
    </lineage>
</organism>
<accession>A0A0E9T5V6</accession>